<dbReference type="AlphaFoldDB" id="A0AB34Z0V6"/>
<accession>A0AB34Z0V6</accession>
<reference evidence="3 4" key="1">
    <citation type="submission" date="2020-08" db="EMBL/GenBank/DDBJ databases">
        <title>Genomic Encyclopedia of Type Strains, Phase IV (KMG-IV): sequencing the most valuable type-strain genomes for metagenomic binning, comparative biology and taxonomic classification.</title>
        <authorList>
            <person name="Goeker M."/>
        </authorList>
    </citation>
    <scope>NUCLEOTIDE SEQUENCE [LARGE SCALE GENOMIC DNA]</scope>
    <source>
        <strain evidence="3 4">DSM 23868</strain>
    </source>
</reference>
<proteinExistence type="predicted"/>
<evidence type="ECO:0000313" key="3">
    <source>
        <dbReference type="EMBL" id="MBB4096173.1"/>
    </source>
</evidence>
<evidence type="ECO:0000313" key="4">
    <source>
        <dbReference type="Proteomes" id="UP000553980"/>
    </source>
</evidence>
<dbReference type="Pfam" id="PF13387">
    <property type="entry name" value="Lnb_N"/>
    <property type="match status" value="1"/>
</dbReference>
<evidence type="ECO:0000256" key="1">
    <source>
        <dbReference type="SAM" id="Phobius"/>
    </source>
</evidence>
<feature type="domain" description="Lnb N-terminal periplasmic" evidence="2">
    <location>
        <begin position="128"/>
        <end position="282"/>
    </location>
</feature>
<keyword evidence="1" id="KW-0472">Membrane</keyword>
<comment type="caution">
    <text evidence="3">The sequence shown here is derived from an EMBL/GenBank/DDBJ whole genome shotgun (WGS) entry which is preliminary data.</text>
</comment>
<organism evidence="3 4">
    <name type="scientific">Brucella pecoris</name>
    <dbReference type="NCBI Taxonomy" id="867683"/>
    <lineage>
        <taxon>Bacteria</taxon>
        <taxon>Pseudomonadati</taxon>
        <taxon>Pseudomonadota</taxon>
        <taxon>Alphaproteobacteria</taxon>
        <taxon>Hyphomicrobiales</taxon>
        <taxon>Brucellaceae</taxon>
        <taxon>Brucella/Ochrobactrum group</taxon>
        <taxon>Brucella</taxon>
    </lineage>
</organism>
<feature type="transmembrane region" description="Helical" evidence="1">
    <location>
        <begin position="34"/>
        <end position="56"/>
    </location>
</feature>
<evidence type="ECO:0000259" key="2">
    <source>
        <dbReference type="Pfam" id="PF13387"/>
    </source>
</evidence>
<name>A0AB34Z0V6_9HYPH</name>
<dbReference type="InterPro" id="IPR025178">
    <property type="entry name" value="Lnb_N"/>
</dbReference>
<feature type="transmembrane region" description="Helical" evidence="1">
    <location>
        <begin position="63"/>
        <end position="83"/>
    </location>
</feature>
<keyword evidence="1" id="KW-0812">Transmembrane</keyword>
<protein>
    <recommendedName>
        <fullName evidence="2">Lnb N-terminal periplasmic domain-containing protein</fullName>
    </recommendedName>
</protein>
<dbReference type="Proteomes" id="UP000553980">
    <property type="component" value="Unassembled WGS sequence"/>
</dbReference>
<gene>
    <name evidence="3" type="ORF">GGQ79_004730</name>
</gene>
<keyword evidence="4" id="KW-1185">Reference proteome</keyword>
<keyword evidence="1" id="KW-1133">Transmembrane helix</keyword>
<dbReference type="EMBL" id="JACIEX010000021">
    <property type="protein sequence ID" value="MBB4096173.1"/>
    <property type="molecule type" value="Genomic_DNA"/>
</dbReference>
<sequence>MIKLLFMLAWTSLCTMLAFWAAMALWFHFQVGQTIKICVMAVTALVLVTYISVLFSSRSSSQLIGLCNVAFICFGSIFLAWWLSMKPSLTRDWAADVEHTVTADVQDDEVTFHNIRDFTWNDSRIFVPRWKSGTYRLSELNSVDVILSYWTHPAIAHTLISFGFADGRHLVFSAEIRKKKGQEFSSLGGFFRSFELAMIAAEERDIIYLRTNVRDERVYRYPVDVDPELMRAMLLKYIEKANDLARNPTFYNTLTSNCTTVVFDLVRLLEPGFPFDYRILLSGYLPEFLYDNELLMNSDLPFSEIQQRALLTPVRSMEREQFSTVIRQPAGT</sequence>
<dbReference type="RefSeq" id="WP_183621425.1">
    <property type="nucleotide sequence ID" value="NZ_JACIEX010000021.1"/>
</dbReference>